<keyword evidence="2" id="KW-0812">Transmembrane</keyword>
<dbReference type="EMBL" id="CP002917">
    <property type="protein sequence ID" value="AEK36767.1"/>
    <property type="molecule type" value="Genomic_DNA"/>
</dbReference>
<reference evidence="4 5" key="1">
    <citation type="journal article" date="2011" name="BMC Genomics">
        <title>Complete genome sequence of Corynebacterium variabile DSM 44702 isolated from the surface of smear-ripened cheeses and insights into cheese ripening and flavor generation.</title>
        <authorList>
            <person name="Schroeder J."/>
            <person name="Maus I."/>
            <person name="Trost E."/>
            <person name="Tauch A."/>
        </authorList>
    </citation>
    <scope>NUCLEOTIDE SEQUENCE [LARGE SCALE GENOMIC DNA]</scope>
    <source>
        <strain evidence="5">DSM 44702 / JCM 12073 / NCIMB 30131</strain>
    </source>
</reference>
<feature type="chain" id="PRO_5003400576" evidence="3">
    <location>
        <begin position="25"/>
        <end position="106"/>
    </location>
</feature>
<sequence>MTGLRRRSLALTLAAATAFGGAVAAPAVAETTSSLPASGSSDLPASSADVEGSVQGSLDDNCGGVDTDNLVFGEVVKCGIAVVGGGTVLFSVLALLRSLFYEVARF</sequence>
<dbReference type="RefSeq" id="WP_014009932.1">
    <property type="nucleotide sequence ID" value="NC_015859.1"/>
</dbReference>
<dbReference type="KEGG" id="cva:CVAR_1413"/>
<evidence type="ECO:0000256" key="2">
    <source>
        <dbReference type="SAM" id="Phobius"/>
    </source>
</evidence>
<accession>G0HD93</accession>
<name>G0HD93_CORVD</name>
<feature type="region of interest" description="Disordered" evidence="1">
    <location>
        <begin position="33"/>
        <end position="55"/>
    </location>
</feature>
<feature type="signal peptide" evidence="3">
    <location>
        <begin position="1"/>
        <end position="24"/>
    </location>
</feature>
<evidence type="ECO:0000256" key="3">
    <source>
        <dbReference type="SAM" id="SignalP"/>
    </source>
</evidence>
<keyword evidence="2" id="KW-0472">Membrane</keyword>
<organism evidence="4 5">
    <name type="scientific">Corynebacterium variabile (strain DSM 44702 / CIP 107183 / JCM 12073 / NCIMB 30131)</name>
    <name type="common">Corynebacterium mooreparkense</name>
    <dbReference type="NCBI Taxonomy" id="858619"/>
    <lineage>
        <taxon>Bacteria</taxon>
        <taxon>Bacillati</taxon>
        <taxon>Actinomycetota</taxon>
        <taxon>Actinomycetes</taxon>
        <taxon>Mycobacteriales</taxon>
        <taxon>Corynebacteriaceae</taxon>
        <taxon>Corynebacterium</taxon>
    </lineage>
</organism>
<dbReference type="Proteomes" id="UP000006659">
    <property type="component" value="Chromosome"/>
</dbReference>
<feature type="compositionally biased region" description="Polar residues" evidence="1">
    <location>
        <begin position="33"/>
        <end position="44"/>
    </location>
</feature>
<protein>
    <submittedName>
        <fullName evidence="4">Putative secreted protein</fullName>
    </submittedName>
</protein>
<gene>
    <name evidence="4" type="ordered locus">CVAR_1413</name>
</gene>
<evidence type="ECO:0000313" key="4">
    <source>
        <dbReference type="EMBL" id="AEK36767.1"/>
    </source>
</evidence>
<keyword evidence="3" id="KW-0732">Signal</keyword>
<keyword evidence="2" id="KW-1133">Transmembrane helix</keyword>
<dbReference type="HOGENOM" id="CLU_2218679_0_0_11"/>
<feature type="transmembrane region" description="Helical" evidence="2">
    <location>
        <begin position="79"/>
        <end position="100"/>
    </location>
</feature>
<evidence type="ECO:0000256" key="1">
    <source>
        <dbReference type="SAM" id="MobiDB-lite"/>
    </source>
</evidence>
<proteinExistence type="predicted"/>
<dbReference type="AlphaFoldDB" id="G0HD93"/>
<evidence type="ECO:0000313" key="5">
    <source>
        <dbReference type="Proteomes" id="UP000006659"/>
    </source>
</evidence>